<evidence type="ECO:0000313" key="9">
    <source>
        <dbReference type="Proteomes" id="UP000803844"/>
    </source>
</evidence>
<dbReference type="Pfam" id="PF10601">
    <property type="entry name" value="zf-LITAF-like"/>
    <property type="match status" value="1"/>
</dbReference>
<dbReference type="GO" id="GO:0008270">
    <property type="term" value="F:zinc ion binding"/>
    <property type="evidence" value="ECO:0007669"/>
    <property type="project" value="TreeGrafter"/>
</dbReference>
<feature type="compositionally biased region" description="Basic and acidic residues" evidence="6">
    <location>
        <begin position="64"/>
        <end position="86"/>
    </location>
</feature>
<feature type="compositionally biased region" description="Low complexity" evidence="6">
    <location>
        <begin position="15"/>
        <end position="33"/>
    </location>
</feature>
<evidence type="ECO:0000256" key="4">
    <source>
        <dbReference type="ARBA" id="ARBA00022833"/>
    </source>
</evidence>
<evidence type="ECO:0000256" key="1">
    <source>
        <dbReference type="ARBA" id="ARBA00004170"/>
    </source>
</evidence>
<reference evidence="8" key="1">
    <citation type="journal article" date="2020" name="Phytopathology">
        <title>Genome sequence of the chestnut blight fungus Cryphonectria parasitica EP155: A fundamental resource for an archetypical invasive plant pathogen.</title>
        <authorList>
            <person name="Crouch J.A."/>
            <person name="Dawe A."/>
            <person name="Aerts A."/>
            <person name="Barry K."/>
            <person name="Churchill A.C.L."/>
            <person name="Grimwood J."/>
            <person name="Hillman B."/>
            <person name="Milgroom M.G."/>
            <person name="Pangilinan J."/>
            <person name="Smith M."/>
            <person name="Salamov A."/>
            <person name="Schmutz J."/>
            <person name="Yadav J."/>
            <person name="Grigoriev I.V."/>
            <person name="Nuss D."/>
        </authorList>
    </citation>
    <scope>NUCLEOTIDE SEQUENCE</scope>
    <source>
        <strain evidence="8">EP155</strain>
    </source>
</reference>
<dbReference type="PANTHER" id="PTHR23292:SF6">
    <property type="entry name" value="FI16602P1-RELATED"/>
    <property type="match status" value="1"/>
</dbReference>
<feature type="region of interest" description="Disordered" evidence="6">
    <location>
        <begin position="1"/>
        <end position="88"/>
    </location>
</feature>
<comment type="caution">
    <text evidence="8">The sequence shown here is derived from an EMBL/GenBank/DDBJ whole genome shotgun (WGS) entry which is preliminary data.</text>
</comment>
<dbReference type="OrthoDB" id="5599753at2759"/>
<evidence type="ECO:0000256" key="2">
    <source>
        <dbReference type="ARBA" id="ARBA00005975"/>
    </source>
</evidence>
<sequence>MSSAENPEPQDEGVTTTKSTLPPGSKSSSSLPPAVESQPRSDAHSEGEREASEAAKVLPSHSDIQIEERPRHEDLATASPRSEEKQVQQMIVPNSAQLMVTPLEQLTTKPAQIDCPYCHRCTMTSVTAEGTSMQAVVGVLLCLICVCAACLPCACGWFENHHVYCSSCRKKVAIISDDGFVQVIRPVEQR</sequence>
<gene>
    <name evidence="8" type="ORF">M406DRAFT_355925</name>
</gene>
<comment type="similarity">
    <text evidence="2">Belongs to the CDIP1/LITAF family.</text>
</comment>
<dbReference type="EMBL" id="MU032347">
    <property type="protein sequence ID" value="KAF3765465.1"/>
    <property type="molecule type" value="Genomic_DNA"/>
</dbReference>
<dbReference type="PROSITE" id="PS51837">
    <property type="entry name" value="LITAF"/>
    <property type="match status" value="1"/>
</dbReference>
<evidence type="ECO:0000256" key="6">
    <source>
        <dbReference type="SAM" id="MobiDB-lite"/>
    </source>
</evidence>
<evidence type="ECO:0000256" key="3">
    <source>
        <dbReference type="ARBA" id="ARBA00022723"/>
    </source>
</evidence>
<dbReference type="Proteomes" id="UP000803844">
    <property type="component" value="Unassembled WGS sequence"/>
</dbReference>
<keyword evidence="5" id="KW-0472">Membrane</keyword>
<organism evidence="8 9">
    <name type="scientific">Cryphonectria parasitica (strain ATCC 38755 / EP155)</name>
    <dbReference type="NCBI Taxonomy" id="660469"/>
    <lineage>
        <taxon>Eukaryota</taxon>
        <taxon>Fungi</taxon>
        <taxon>Dikarya</taxon>
        <taxon>Ascomycota</taxon>
        <taxon>Pezizomycotina</taxon>
        <taxon>Sordariomycetes</taxon>
        <taxon>Sordariomycetidae</taxon>
        <taxon>Diaporthales</taxon>
        <taxon>Cryphonectriaceae</taxon>
        <taxon>Cryphonectria-Endothia species complex</taxon>
        <taxon>Cryphonectria</taxon>
    </lineage>
</organism>
<dbReference type="AlphaFoldDB" id="A0A9P4Y3I3"/>
<protein>
    <recommendedName>
        <fullName evidence="7">LITAF domain-containing protein</fullName>
    </recommendedName>
</protein>
<keyword evidence="9" id="KW-1185">Reference proteome</keyword>
<keyword evidence="4" id="KW-0862">Zinc</keyword>
<proteinExistence type="inferred from homology"/>
<evidence type="ECO:0000256" key="5">
    <source>
        <dbReference type="ARBA" id="ARBA00023136"/>
    </source>
</evidence>
<dbReference type="InterPro" id="IPR006629">
    <property type="entry name" value="LITAF"/>
</dbReference>
<evidence type="ECO:0000313" key="8">
    <source>
        <dbReference type="EMBL" id="KAF3765465.1"/>
    </source>
</evidence>
<comment type="subcellular location">
    <subcellularLocation>
        <location evidence="1">Membrane</location>
        <topology evidence="1">Peripheral membrane protein</topology>
    </subcellularLocation>
</comment>
<evidence type="ECO:0000259" key="7">
    <source>
        <dbReference type="PROSITE" id="PS51837"/>
    </source>
</evidence>
<feature type="domain" description="LITAF" evidence="7">
    <location>
        <begin position="95"/>
        <end position="177"/>
    </location>
</feature>
<dbReference type="GO" id="GO:0016020">
    <property type="term" value="C:membrane"/>
    <property type="evidence" value="ECO:0007669"/>
    <property type="project" value="UniProtKB-SubCell"/>
</dbReference>
<dbReference type="GeneID" id="63840427"/>
<accession>A0A9P4Y3I3</accession>
<dbReference type="RefSeq" id="XP_040776426.1">
    <property type="nucleotide sequence ID" value="XM_040923298.1"/>
</dbReference>
<dbReference type="InterPro" id="IPR037519">
    <property type="entry name" value="LITAF_fam"/>
</dbReference>
<keyword evidence="3" id="KW-0479">Metal-binding</keyword>
<dbReference type="SMART" id="SM00714">
    <property type="entry name" value="LITAF"/>
    <property type="match status" value="1"/>
</dbReference>
<name>A0A9P4Y3I3_CRYP1</name>
<dbReference type="PANTHER" id="PTHR23292">
    <property type="entry name" value="LIPOPOLYSACCHARIDE-INDUCED TUMOR NECROSIS FACTOR-ALPHA FACTOR"/>
    <property type="match status" value="1"/>
</dbReference>
<feature type="compositionally biased region" description="Basic and acidic residues" evidence="6">
    <location>
        <begin position="39"/>
        <end position="53"/>
    </location>
</feature>